<feature type="region of interest" description="Disordered" evidence="1">
    <location>
        <begin position="1"/>
        <end position="52"/>
    </location>
</feature>
<dbReference type="SUPFAM" id="SSF50998">
    <property type="entry name" value="Quinoprotein alcohol dehydrogenase-like"/>
    <property type="match status" value="1"/>
</dbReference>
<feature type="transmembrane region" description="Helical" evidence="2">
    <location>
        <begin position="91"/>
        <end position="113"/>
    </location>
</feature>
<feature type="transmembrane region" description="Helical" evidence="2">
    <location>
        <begin position="199"/>
        <end position="217"/>
    </location>
</feature>
<keyword evidence="2" id="KW-0472">Membrane</keyword>
<protein>
    <recommendedName>
        <fullName evidence="5">Pyrrolo-quinoline quinone</fullName>
    </recommendedName>
</protein>
<dbReference type="RefSeq" id="WP_330094876.1">
    <property type="nucleotide sequence ID" value="NZ_JAUZMY010000041.1"/>
</dbReference>
<accession>A0ABU7KFU2</accession>
<evidence type="ECO:0008006" key="5">
    <source>
        <dbReference type="Google" id="ProtNLM"/>
    </source>
</evidence>
<evidence type="ECO:0000256" key="1">
    <source>
        <dbReference type="SAM" id="MobiDB-lite"/>
    </source>
</evidence>
<keyword evidence="2" id="KW-0812">Transmembrane</keyword>
<comment type="caution">
    <text evidence="3">The sequence shown here is derived from an EMBL/GenBank/DDBJ whole genome shotgun (WGS) entry which is preliminary data.</text>
</comment>
<feature type="transmembrane region" description="Helical" evidence="2">
    <location>
        <begin position="58"/>
        <end position="79"/>
    </location>
</feature>
<evidence type="ECO:0000256" key="2">
    <source>
        <dbReference type="SAM" id="Phobius"/>
    </source>
</evidence>
<feature type="compositionally biased region" description="Basic and acidic residues" evidence="1">
    <location>
        <begin position="1"/>
        <end position="17"/>
    </location>
</feature>
<dbReference type="EMBL" id="JAUZMY010000041">
    <property type="protein sequence ID" value="MEE2041116.1"/>
    <property type="molecule type" value="Genomic_DNA"/>
</dbReference>
<organism evidence="3 4">
    <name type="scientific">Nocardiopsis codii</name>
    <dbReference type="NCBI Taxonomy" id="3065942"/>
    <lineage>
        <taxon>Bacteria</taxon>
        <taxon>Bacillati</taxon>
        <taxon>Actinomycetota</taxon>
        <taxon>Actinomycetes</taxon>
        <taxon>Streptosporangiales</taxon>
        <taxon>Nocardiopsidaceae</taxon>
        <taxon>Nocardiopsis</taxon>
    </lineage>
</organism>
<keyword evidence="2" id="KW-1133">Transmembrane helix</keyword>
<feature type="transmembrane region" description="Helical" evidence="2">
    <location>
        <begin position="125"/>
        <end position="147"/>
    </location>
</feature>
<dbReference type="InterPro" id="IPR011047">
    <property type="entry name" value="Quinoprotein_ADH-like_sf"/>
</dbReference>
<evidence type="ECO:0000313" key="3">
    <source>
        <dbReference type="EMBL" id="MEE2041116.1"/>
    </source>
</evidence>
<dbReference type="Proteomes" id="UP001356095">
    <property type="component" value="Unassembled WGS sequence"/>
</dbReference>
<evidence type="ECO:0000313" key="4">
    <source>
        <dbReference type="Proteomes" id="UP001356095"/>
    </source>
</evidence>
<feature type="transmembrane region" description="Helical" evidence="2">
    <location>
        <begin position="167"/>
        <end position="187"/>
    </location>
</feature>
<keyword evidence="4" id="KW-1185">Reference proteome</keyword>
<sequence>MNSDERTGESEGSREPVEATEGAGASTAPLGERMGSAEQDGPGTPGVPETPGQRVRSVLAWVGLGLLAGAAGVAVWGLAGGLRTASREDPADAWLLVPLLAVAVLAWAAHMAVRAPREDDLAVRRWSLAAIAVVSVGLACLAFAAFPRDSFPATAAAPELHAPSQRATVLWLALCSTSLGGLLLAAGPGWPSHRQWGRLLLGFPAGVLAVVVAGAWVPTVVLPPVLHTVAGAGDSPPEPATVTRVGWTWDPPPATRIQDVFRGARGALVGLDDGMVALDGATGGELWSYRLPYADDVVSGAVDGTAYVTYTDEPGDGRSEPADPVTVLLDEGTGEVTGRFALSEEERDSYETWNADLRLRWDGGALSGWSVDGGEELWTHTPGTVPGRTCFGDRTLLSGDRAVHVHACLASEEPLDAVAFRELLDSGDVEGTYAVVGLDAADGAEVWRHEWEAEPSERVPGLRVPPEGDGGPVVQVDRGGSGVDPLPEFLDLDTGEEVAVLPDQARDTERPTASEDEVLSAGTRGALVLADDWTDRGVARAAVLGPVTTEVTDHFVGSGGKEIVVPLADAVLFPRIAWTDLSSGTVPDLMVVPLGDSVTEAGAESVPVGVRDGHGREYDYTSLDLVTVPGAVIVHAGGADRVEGLVP</sequence>
<dbReference type="Gene3D" id="2.130.10.10">
    <property type="entry name" value="YVTN repeat-like/Quinoprotein amine dehydrogenase"/>
    <property type="match status" value="1"/>
</dbReference>
<name>A0ABU7KFU2_9ACTN</name>
<dbReference type="InterPro" id="IPR015943">
    <property type="entry name" value="WD40/YVTN_repeat-like_dom_sf"/>
</dbReference>
<gene>
    <name evidence="3" type="ORF">Q8791_28220</name>
</gene>
<proteinExistence type="predicted"/>
<reference evidence="3 4" key="1">
    <citation type="submission" date="2023-08" db="EMBL/GenBank/DDBJ databases">
        <authorList>
            <person name="Girao M."/>
            <person name="Carvalho M.F."/>
        </authorList>
    </citation>
    <scope>NUCLEOTIDE SEQUENCE [LARGE SCALE GENOMIC DNA]</scope>
    <source>
        <strain evidence="3 4">CT-R113</strain>
    </source>
</reference>